<dbReference type="RefSeq" id="XP_062877596.1">
    <property type="nucleotide sequence ID" value="XM_063021526.1"/>
</dbReference>
<evidence type="ECO:0008006" key="3">
    <source>
        <dbReference type="Google" id="ProtNLM"/>
    </source>
</evidence>
<evidence type="ECO:0000313" key="1">
    <source>
        <dbReference type="EMBL" id="WPK25213.1"/>
    </source>
</evidence>
<organism evidence="1 2">
    <name type="scientific">Australozyma saopauloensis</name>
    <dbReference type="NCBI Taxonomy" id="291208"/>
    <lineage>
        <taxon>Eukaryota</taxon>
        <taxon>Fungi</taxon>
        <taxon>Dikarya</taxon>
        <taxon>Ascomycota</taxon>
        <taxon>Saccharomycotina</taxon>
        <taxon>Pichiomycetes</taxon>
        <taxon>Metschnikowiaceae</taxon>
        <taxon>Australozyma</taxon>
    </lineage>
</organism>
<dbReference type="AlphaFoldDB" id="A0AAX4H9L8"/>
<protein>
    <recommendedName>
        <fullName evidence="3">FIST domain-containing protein</fullName>
    </recommendedName>
</protein>
<dbReference type="GeneID" id="88173584"/>
<proteinExistence type="predicted"/>
<reference evidence="1 2" key="1">
    <citation type="submission" date="2023-10" db="EMBL/GenBank/DDBJ databases">
        <title>Draft Genome Sequence of Candida saopaulonensis from a very Premature Infant with Sepsis.</title>
        <authorList>
            <person name="Ning Y."/>
            <person name="Dai R."/>
            <person name="Xiao M."/>
            <person name="Xu Y."/>
            <person name="Yan Q."/>
            <person name="Zhang L."/>
        </authorList>
    </citation>
    <scope>NUCLEOTIDE SEQUENCE [LARGE SCALE GENOMIC DNA]</scope>
    <source>
        <strain evidence="1 2">19XY460</strain>
    </source>
</reference>
<dbReference type="KEGG" id="asau:88173584"/>
<dbReference type="EMBL" id="CP138896">
    <property type="protein sequence ID" value="WPK25213.1"/>
    <property type="molecule type" value="Genomic_DNA"/>
</dbReference>
<keyword evidence="2" id="KW-1185">Reference proteome</keyword>
<name>A0AAX4H9L8_9ASCO</name>
<gene>
    <name evidence="1" type="ORF">PUMCH_002519</name>
</gene>
<sequence length="367" mass="39463">MLSLRRRLATSITPSAAFFARTTVAPNTPISIPLNLQPKSVLILATPQNLSATIESAINLNQNENLQVVVAGVERVVPNGVDNGVSELWMNELMKIGDSVLLSEKDKPAPLRESDGVHPVGAKVNWKNVKASLELNLKEMSLSLPLANTAFYTSLLSTLFYFQPKELVTAGSSVGQTLCGLTVTLPNLEPLLNKATIYDNWTALSTSEEPLVVTKCTGNLLKGVNKLPASLFLEKNTKLMSLASKETKVYVKIYDKLGVCKRYEVIAGGGGWGAKADLLALSPEAKLSIGDRVEFFMVAPQDQGKMNTAVVSNQFLFECAAEAKAYGEKSLSTQTVENLFGCGSESGFVAANVQHTSPGESLSMSYN</sequence>
<accession>A0AAX4H9L8</accession>
<dbReference type="Proteomes" id="UP001338582">
    <property type="component" value="Chromosome 3"/>
</dbReference>
<evidence type="ECO:0000313" key="2">
    <source>
        <dbReference type="Proteomes" id="UP001338582"/>
    </source>
</evidence>